<evidence type="ECO:0000313" key="2">
    <source>
        <dbReference type="Proteomes" id="UP000320806"/>
    </source>
</evidence>
<comment type="caution">
    <text evidence="1">The sequence shown here is derived from an EMBL/GenBank/DDBJ whole genome shotgun (WGS) entry which is preliminary data.</text>
</comment>
<protein>
    <submittedName>
        <fullName evidence="1">Uncharacterized protein</fullName>
    </submittedName>
</protein>
<sequence>MFERLNSDDPFTVDAAGDKFFTRDDLTGLSGIEHADQNSDEDHWVTQTRQFEESIRVAHSVMNTAGAVRAISISQYARWDAHDVTCTQFVQHEPGHVGEFAADGVAAELRLSCIAASQLVRKSVWAATKTPVLLTEVAAGVANLDTVTAVATELQDARPDTCELIEDKILQRRIHCRGAASARRSTRTLVTRFEAPAARKTHKRTKAQQSGVWFDPHPTPGLASFTAVLPDAQVAEICDLVEKRAYDLKRSDTSEDAADKLLGEYRADALYEIVTRNLNYTLDIQVLTPTTCQGCSNNSADANRGPYPRILDTGCDYAAGRSVAV</sequence>
<organism evidence="1 2">
    <name type="scientific">Yimella lutea</name>
    <dbReference type="NCBI Taxonomy" id="587872"/>
    <lineage>
        <taxon>Bacteria</taxon>
        <taxon>Bacillati</taxon>
        <taxon>Actinomycetota</taxon>
        <taxon>Actinomycetes</taxon>
        <taxon>Micrococcales</taxon>
        <taxon>Dermacoccaceae</taxon>
        <taxon>Yimella</taxon>
    </lineage>
</organism>
<dbReference type="RefSeq" id="WP_141929071.1">
    <property type="nucleotide sequence ID" value="NZ_BAABCI010000001.1"/>
</dbReference>
<accession>A0A542EJU4</accession>
<dbReference type="Proteomes" id="UP000320806">
    <property type="component" value="Unassembled WGS sequence"/>
</dbReference>
<dbReference type="AlphaFoldDB" id="A0A542EJU4"/>
<dbReference type="EMBL" id="VFMO01000001">
    <property type="protein sequence ID" value="TQJ15554.1"/>
    <property type="molecule type" value="Genomic_DNA"/>
</dbReference>
<name>A0A542EJU4_9MICO</name>
<gene>
    <name evidence="1" type="ORF">FB459_3111</name>
</gene>
<proteinExistence type="predicted"/>
<dbReference type="OrthoDB" id="3261064at2"/>
<reference evidence="1 2" key="1">
    <citation type="submission" date="2019-06" db="EMBL/GenBank/DDBJ databases">
        <title>Sequencing the genomes of 1000 actinobacteria strains.</title>
        <authorList>
            <person name="Klenk H.-P."/>
        </authorList>
    </citation>
    <scope>NUCLEOTIDE SEQUENCE [LARGE SCALE GENOMIC DNA]</scope>
    <source>
        <strain evidence="1 2">DSM 19828</strain>
    </source>
</reference>
<keyword evidence="2" id="KW-1185">Reference proteome</keyword>
<evidence type="ECO:0000313" key="1">
    <source>
        <dbReference type="EMBL" id="TQJ15554.1"/>
    </source>
</evidence>